<dbReference type="GO" id="GO:0006508">
    <property type="term" value="P:proteolysis"/>
    <property type="evidence" value="ECO:0007669"/>
    <property type="project" value="UniProtKB-KW"/>
</dbReference>
<dbReference type="PANTHER" id="PTHR11757:SF19">
    <property type="entry name" value="PROLYL ENDOPEPTIDASE-LIKE"/>
    <property type="match status" value="1"/>
</dbReference>
<dbReference type="RefSeq" id="XP_021877485.1">
    <property type="nucleotide sequence ID" value="XM_022030546.1"/>
</dbReference>
<dbReference type="PROSITE" id="PS00708">
    <property type="entry name" value="PRO_ENDOPEP_SER"/>
    <property type="match status" value="1"/>
</dbReference>
<evidence type="ECO:0000256" key="1">
    <source>
        <dbReference type="ARBA" id="ARBA00005228"/>
    </source>
</evidence>
<evidence type="ECO:0000256" key="10">
    <source>
        <dbReference type="SAM" id="Phobius"/>
    </source>
</evidence>
<keyword evidence="10" id="KW-1133">Transmembrane helix</keyword>
<gene>
    <name evidence="13" type="ORF">BCR41DRAFT_425155</name>
</gene>
<dbReference type="Gene3D" id="3.40.50.1820">
    <property type="entry name" value="alpha/beta hydrolase"/>
    <property type="match status" value="3"/>
</dbReference>
<evidence type="ECO:0000256" key="6">
    <source>
        <dbReference type="ARBA" id="ARBA00042165"/>
    </source>
</evidence>
<dbReference type="Pfam" id="PF00326">
    <property type="entry name" value="Peptidase_S9"/>
    <property type="match status" value="2"/>
</dbReference>
<dbReference type="SUPFAM" id="SSF50993">
    <property type="entry name" value="Peptidase/esterase 'gauge' domain"/>
    <property type="match status" value="1"/>
</dbReference>
<evidence type="ECO:0000259" key="11">
    <source>
        <dbReference type="Pfam" id="PF00326"/>
    </source>
</evidence>
<evidence type="ECO:0000256" key="2">
    <source>
        <dbReference type="ARBA" id="ARBA00022670"/>
    </source>
</evidence>
<feature type="domain" description="Peptidase S9 prolyl oligopeptidase catalytic" evidence="11">
    <location>
        <begin position="1028"/>
        <end position="1115"/>
    </location>
</feature>
<keyword evidence="3" id="KW-0378">Hydrolase</keyword>
<protein>
    <recommendedName>
        <fullName evidence="5">Prolyl endopeptidase-like</fullName>
    </recommendedName>
    <alternativeName>
        <fullName evidence="6">Prolylendopeptidase-like</fullName>
    </alternativeName>
</protein>
<feature type="coiled-coil region" evidence="8">
    <location>
        <begin position="229"/>
        <end position="256"/>
    </location>
</feature>
<dbReference type="InterPro" id="IPR023302">
    <property type="entry name" value="Pept_S9A_N"/>
</dbReference>
<dbReference type="Gene3D" id="2.130.10.120">
    <property type="entry name" value="Prolyl oligopeptidase, N-terminal domain"/>
    <property type="match status" value="1"/>
</dbReference>
<dbReference type="InterPro" id="IPR001375">
    <property type="entry name" value="Peptidase_S9_cat"/>
</dbReference>
<dbReference type="EMBL" id="MCFF01000046">
    <property type="protein sequence ID" value="ORZ06322.1"/>
    <property type="molecule type" value="Genomic_DNA"/>
</dbReference>
<evidence type="ECO:0000256" key="4">
    <source>
        <dbReference type="ARBA" id="ARBA00022825"/>
    </source>
</evidence>
<evidence type="ECO:0000256" key="9">
    <source>
        <dbReference type="SAM" id="MobiDB-lite"/>
    </source>
</evidence>
<keyword evidence="4" id="KW-0720">Serine protease</keyword>
<evidence type="ECO:0000259" key="12">
    <source>
        <dbReference type="Pfam" id="PF02897"/>
    </source>
</evidence>
<dbReference type="InterPro" id="IPR029058">
    <property type="entry name" value="AB_hydrolase_fold"/>
</dbReference>
<dbReference type="InParanoid" id="A0A1Y2GBR4"/>
<dbReference type="SUPFAM" id="SSF53474">
    <property type="entry name" value="alpha/beta-Hydrolases"/>
    <property type="match status" value="1"/>
</dbReference>
<keyword evidence="14" id="KW-1185">Reference proteome</keyword>
<proteinExistence type="inferred from homology"/>
<keyword evidence="10" id="KW-0472">Membrane</keyword>
<dbReference type="GO" id="GO:0004252">
    <property type="term" value="F:serine-type endopeptidase activity"/>
    <property type="evidence" value="ECO:0007669"/>
    <property type="project" value="InterPro"/>
</dbReference>
<feature type="domain" description="Peptidase S9A N-terminal" evidence="12">
    <location>
        <begin position="554"/>
        <end position="780"/>
    </location>
</feature>
<dbReference type="AlphaFoldDB" id="A0A1Y2GBR4"/>
<feature type="compositionally biased region" description="Polar residues" evidence="9">
    <location>
        <begin position="143"/>
        <end position="166"/>
    </location>
</feature>
<feature type="transmembrane region" description="Helical" evidence="10">
    <location>
        <begin position="69"/>
        <end position="91"/>
    </location>
</feature>
<keyword evidence="10" id="KW-0812">Transmembrane</keyword>
<evidence type="ECO:0000313" key="13">
    <source>
        <dbReference type="EMBL" id="ORZ06322.1"/>
    </source>
</evidence>
<dbReference type="PANTHER" id="PTHR11757">
    <property type="entry name" value="PROTEASE FAMILY S9A OLIGOPEPTIDASE"/>
    <property type="match status" value="1"/>
</dbReference>
<dbReference type="PRINTS" id="PR00862">
    <property type="entry name" value="PROLIGOPTASE"/>
</dbReference>
<dbReference type="GeneID" id="33572387"/>
<evidence type="ECO:0000313" key="14">
    <source>
        <dbReference type="Proteomes" id="UP000193648"/>
    </source>
</evidence>
<evidence type="ECO:0000256" key="8">
    <source>
        <dbReference type="SAM" id="Coils"/>
    </source>
</evidence>
<keyword evidence="2" id="KW-0645">Protease</keyword>
<comment type="caution">
    <text evidence="13">The sequence shown here is derived from an EMBL/GenBank/DDBJ whole genome shotgun (WGS) entry which is preliminary data.</text>
</comment>
<name>A0A1Y2GBR4_9FUNG</name>
<feature type="domain" description="Peptidase S9A N-terminal" evidence="12">
    <location>
        <begin position="180"/>
        <end position="246"/>
    </location>
</feature>
<feature type="domain" description="Peptidase S9 prolyl oligopeptidase catalytic" evidence="11">
    <location>
        <begin position="924"/>
        <end position="1001"/>
    </location>
</feature>
<dbReference type="Pfam" id="PF02897">
    <property type="entry name" value="Peptidase_S9_N"/>
    <property type="match status" value="2"/>
</dbReference>
<comment type="similarity">
    <text evidence="1">Belongs to the peptidase S9A family.</text>
</comment>
<comment type="function">
    <text evidence="7">Serine peptidase whose precise substrate specificity remains unclear. Does not cleave peptides after a arginine or lysine residue. Regulates trans-Golgi network morphology and sorting by regulating the membrane binding of the AP-1 complex. May play a role in the regulation of synaptic vesicle exocytosis.</text>
</comment>
<dbReference type="OrthoDB" id="248387at2759"/>
<feature type="region of interest" description="Disordered" evidence="9">
    <location>
        <begin position="143"/>
        <end position="185"/>
    </location>
</feature>
<accession>A0A1Y2GBR4</accession>
<evidence type="ECO:0000256" key="3">
    <source>
        <dbReference type="ARBA" id="ARBA00022801"/>
    </source>
</evidence>
<dbReference type="InterPro" id="IPR002471">
    <property type="entry name" value="Pept_S9_AS"/>
</dbReference>
<sequence>MSCRRETDEAASHLFYDYIDDHKELLAIKMNDSKKSSQFIEKDKPSFHTSRPHNRLRSITKGFHYLERLFNLLIFSLTVLFLIAALNLLFFSNWPSTEQNVTPVISTEQKTKWSPHNAALNCTVSPDSVDPCCGSISNSDSGFNGKNDNTSHDFGTNNQSTPNNGRPKNVKPQKGPLKPPQAKRIPRPFTLHNETFVDNYRWMHQIKRDPDVKTYIDAESEYTAAWVERSGVQELQMQLENEMKQIKQAIRRQGKQRRGKLPQGERLEGTQFWDVDQWRYCLDDSIGDFGIYKRRRIHKDEHIQAMDKKRISYTSSSAFNCLKSQNQQPQHPQQSQRVISKPSFVDMANKAGTNSPIGELSGIEPEVVLDVNQIAKEKGHQGGNGQFSFGTLEIQPQNTLLKCDSDYSATEKGSPTSKSNVKALYMAYTYDTSGDERYRISVIHLPFNNQKSESCAARSSAQRRDEMSDGFEIQLNGAVFKDAGPDTRFVKLGKSLYLYFTKLDRKGLQREVWRLQIDTMNDDIKAPRKADSKARLHMSSSSTRGAKQLYEPEIVMQEKEERNILSVSMTNDQRFLLIESSGQTNSHSYFLSIDDPDRGWSIIRPPEKDVIYKVEHHSGFFYIRSNHGDAINFKVLRIPVSEYIENNTSCFRKRPVRVRSSASFIETANDQVVIEHDSANFLERFEVFVEHFVAWVWRDGLPEIRIFLAPRPDDINITLPLHEKVRIRPYHKELNVTTLMPGNIRYEEQRLFRDFFSAKLVYSNCSFIRPWALYEYDMHSISNDSLDSGIFQGDEDERQRNATRLIRQDPFPLDVKYGQALANVSELCTHEQSSPDSKEREEAEMAKFKEVRFMVPSKHRLRRNKALNDTHQNSDEETLIPVSVVYYTFPDGKQFPRRAALVNAYGAYGTLTSPIFDPEALLPLLHRGLIYVQVHPRGDGVLGPKWYRDGKFEKKVNTFLDVEDALLYLSDLEMVKKEGCAIQGRSAGGLVAGWIANRWGDMSYPSINGKDKGDVRSESRNIVKEMVRVVVTQVPFVDVISGMSDAEIPWVEYERDEWGNPVASQEIFEAMKGYSPYDRIRSQRYPDMMVMGGLNDARVSFAEPLKFVAKLRSIDGKTNDCQPMESDEDQEAKSKHEKNYKVKMCVGKKDTSLLLQMEDGGHFSGKESLWMAFALYTLDAEKVVSTPSIIQWSSKVIQ</sequence>
<dbReference type="InterPro" id="IPR051543">
    <property type="entry name" value="Serine_Peptidase_S9A"/>
</dbReference>
<organism evidence="13 14">
    <name type="scientific">Lobosporangium transversale</name>
    <dbReference type="NCBI Taxonomy" id="64571"/>
    <lineage>
        <taxon>Eukaryota</taxon>
        <taxon>Fungi</taxon>
        <taxon>Fungi incertae sedis</taxon>
        <taxon>Mucoromycota</taxon>
        <taxon>Mortierellomycotina</taxon>
        <taxon>Mortierellomycetes</taxon>
        <taxon>Mortierellales</taxon>
        <taxon>Mortierellaceae</taxon>
        <taxon>Lobosporangium</taxon>
    </lineage>
</organism>
<evidence type="ECO:0000256" key="7">
    <source>
        <dbReference type="ARBA" id="ARBA00045448"/>
    </source>
</evidence>
<keyword evidence="8" id="KW-0175">Coiled coil</keyword>
<evidence type="ECO:0000256" key="5">
    <source>
        <dbReference type="ARBA" id="ARBA00039290"/>
    </source>
</evidence>
<dbReference type="Proteomes" id="UP000193648">
    <property type="component" value="Unassembled WGS sequence"/>
</dbReference>
<reference evidence="13 14" key="1">
    <citation type="submission" date="2016-07" db="EMBL/GenBank/DDBJ databases">
        <title>Pervasive Adenine N6-methylation of Active Genes in Fungi.</title>
        <authorList>
            <consortium name="DOE Joint Genome Institute"/>
            <person name="Mondo S.J."/>
            <person name="Dannebaum R.O."/>
            <person name="Kuo R.C."/>
            <person name="Labutti K."/>
            <person name="Haridas S."/>
            <person name="Kuo A."/>
            <person name="Salamov A."/>
            <person name="Ahrendt S.R."/>
            <person name="Lipzen A."/>
            <person name="Sullivan W."/>
            <person name="Andreopoulos W.B."/>
            <person name="Clum A."/>
            <person name="Lindquist E."/>
            <person name="Daum C."/>
            <person name="Ramamoorthy G.K."/>
            <person name="Gryganskyi A."/>
            <person name="Culley D."/>
            <person name="Magnuson J.K."/>
            <person name="James T.Y."/>
            <person name="O'Malley M.A."/>
            <person name="Stajich J.E."/>
            <person name="Spatafora J.W."/>
            <person name="Visel A."/>
            <person name="Grigoriev I.V."/>
        </authorList>
    </citation>
    <scope>NUCLEOTIDE SEQUENCE [LARGE SCALE GENOMIC DNA]</scope>
    <source>
        <strain evidence="13 14">NRRL 3116</strain>
    </source>
</reference>
<dbReference type="InterPro" id="IPR002470">
    <property type="entry name" value="Peptidase_S9A"/>
</dbReference>